<accession>A0ABY3TJI7</accession>
<evidence type="ECO:0000259" key="3">
    <source>
        <dbReference type="Pfam" id="PF02470"/>
    </source>
</evidence>
<feature type="transmembrane region" description="Helical" evidence="2">
    <location>
        <begin position="12"/>
        <end position="33"/>
    </location>
</feature>
<evidence type="ECO:0000313" key="6">
    <source>
        <dbReference type="Proteomes" id="UP001055337"/>
    </source>
</evidence>
<dbReference type="NCBIfam" id="TIGR00996">
    <property type="entry name" value="Mtu_fam_mce"/>
    <property type="match status" value="1"/>
</dbReference>
<sequence>MSEQREEGMAPGWWTLIFAATTIAAIVSTTALFSGSLREYVSVTLTSDRAGLVMDRGAKVKLRGVQIGRVGHVSGGRNGVNLDLEIQPDQLRFIPANVTARIRAGTLFSGKFVELVYPSDPSPQRLAAGAVIQTDNVSTEINTLFRDVADILNRVDPAKLQSVLAALAEGLRGHGEVIGRTITDTNDVMAQLNARTDTITADRRSIRDLTDTYSAAAQHILTALDAAGVTSATLAANAQPLDALLTGVIGMSRSGIDLLGASQTNITAAVTAFESTARLLLKYNPTYTCTLVGAKKALDTGYLDATGGANGKSLILDSALLFGPDAYRYPQNLPIIGAKGGPGGTPGCGSLPDVAANWPVRQLITNTGWGTGLDIRPNPGIGFPGYADYFPVTRGVPEPPSVRYPGGPAPGPIPYPGAPPYGATLYAPDGTPLWPGLPAAPPPGAAPEPGPPPPGSEPFTAPAPAQLQPTPAPAAP</sequence>
<feature type="region of interest" description="Disordered" evidence="1">
    <location>
        <begin position="419"/>
        <end position="476"/>
    </location>
</feature>
<dbReference type="PANTHER" id="PTHR33371:SF19">
    <property type="entry name" value="MCE-FAMILY PROTEIN MCE4A"/>
    <property type="match status" value="1"/>
</dbReference>
<feature type="compositionally biased region" description="Low complexity" evidence="1">
    <location>
        <begin position="457"/>
        <end position="469"/>
    </location>
</feature>
<dbReference type="InterPro" id="IPR052336">
    <property type="entry name" value="MlaD_Phospholipid_Transporter"/>
</dbReference>
<feature type="compositionally biased region" description="Pro residues" evidence="1">
    <location>
        <begin position="438"/>
        <end position="456"/>
    </location>
</feature>
<dbReference type="Pfam" id="PF11887">
    <property type="entry name" value="Mce4_CUP1"/>
    <property type="match status" value="1"/>
</dbReference>
<keyword evidence="2" id="KW-1133">Transmembrane helix</keyword>
<feature type="compositionally biased region" description="Low complexity" evidence="1">
    <location>
        <begin position="420"/>
        <end position="437"/>
    </location>
</feature>
<evidence type="ECO:0000256" key="2">
    <source>
        <dbReference type="SAM" id="Phobius"/>
    </source>
</evidence>
<feature type="domain" description="Mammalian cell entry C-terminal" evidence="4">
    <location>
        <begin position="122"/>
        <end position="342"/>
    </location>
</feature>
<evidence type="ECO:0000259" key="4">
    <source>
        <dbReference type="Pfam" id="PF11887"/>
    </source>
</evidence>
<organism evidence="5 6">
    <name type="scientific">Mycolicibacterium crocinum</name>
    <dbReference type="NCBI Taxonomy" id="388459"/>
    <lineage>
        <taxon>Bacteria</taxon>
        <taxon>Bacillati</taxon>
        <taxon>Actinomycetota</taxon>
        <taxon>Actinomycetes</taxon>
        <taxon>Mycobacteriales</taxon>
        <taxon>Mycobacteriaceae</taxon>
        <taxon>Mycolicibacterium</taxon>
    </lineage>
</organism>
<reference evidence="5" key="1">
    <citation type="submission" date="2022-08" db="EMBL/GenBank/DDBJ databases">
        <title>Whole genome sequencing of non-tuberculosis mycobacteria type-strains.</title>
        <authorList>
            <person name="Igarashi Y."/>
            <person name="Osugi A."/>
            <person name="Mitarai S."/>
        </authorList>
    </citation>
    <scope>NUCLEOTIDE SEQUENCE</scope>
    <source>
        <strain evidence="5">JCM 16369</strain>
    </source>
</reference>
<dbReference type="Proteomes" id="UP001055337">
    <property type="component" value="Chromosome"/>
</dbReference>
<dbReference type="EMBL" id="CP092362">
    <property type="protein sequence ID" value="ULN41617.1"/>
    <property type="molecule type" value="Genomic_DNA"/>
</dbReference>
<dbReference type="PANTHER" id="PTHR33371">
    <property type="entry name" value="INTERMEMBRANE PHOSPHOLIPID TRANSPORT SYSTEM BINDING PROTEIN MLAD-RELATED"/>
    <property type="match status" value="1"/>
</dbReference>
<proteinExistence type="predicted"/>
<evidence type="ECO:0000256" key="1">
    <source>
        <dbReference type="SAM" id="MobiDB-lite"/>
    </source>
</evidence>
<dbReference type="Pfam" id="PF02470">
    <property type="entry name" value="MlaD"/>
    <property type="match status" value="1"/>
</dbReference>
<keyword evidence="2" id="KW-0812">Transmembrane</keyword>
<dbReference type="InterPro" id="IPR024516">
    <property type="entry name" value="Mce_C"/>
</dbReference>
<feature type="domain" description="Mce/MlaD" evidence="3">
    <location>
        <begin position="40"/>
        <end position="116"/>
    </location>
</feature>
<keyword evidence="6" id="KW-1185">Reference proteome</keyword>
<protein>
    <submittedName>
        <fullName evidence="5">MCE family protein</fullName>
    </submittedName>
</protein>
<dbReference type="InterPro" id="IPR003399">
    <property type="entry name" value="Mce/MlaD"/>
</dbReference>
<gene>
    <name evidence="5" type="ORF">MI149_00165</name>
</gene>
<keyword evidence="2" id="KW-0472">Membrane</keyword>
<evidence type="ECO:0000313" key="5">
    <source>
        <dbReference type="EMBL" id="ULN41617.1"/>
    </source>
</evidence>
<name>A0ABY3TJI7_9MYCO</name>
<dbReference type="InterPro" id="IPR005693">
    <property type="entry name" value="Mce"/>
</dbReference>
<dbReference type="RefSeq" id="WP_240178168.1">
    <property type="nucleotide sequence ID" value="NZ_CP092362.2"/>
</dbReference>